<keyword evidence="1" id="KW-1133">Transmembrane helix</keyword>
<evidence type="ECO:0000313" key="2">
    <source>
        <dbReference type="EMBL" id="GFO27133.1"/>
    </source>
</evidence>
<keyword evidence="3" id="KW-1185">Reference proteome</keyword>
<gene>
    <name evidence="2" type="ORF">PoB_005363800</name>
</gene>
<dbReference type="Proteomes" id="UP000735302">
    <property type="component" value="Unassembled WGS sequence"/>
</dbReference>
<evidence type="ECO:0000313" key="3">
    <source>
        <dbReference type="Proteomes" id="UP000735302"/>
    </source>
</evidence>
<proteinExistence type="predicted"/>
<keyword evidence="1" id="KW-0472">Membrane</keyword>
<feature type="transmembrane region" description="Helical" evidence="1">
    <location>
        <begin position="33"/>
        <end position="53"/>
    </location>
</feature>
<comment type="caution">
    <text evidence="2">The sequence shown here is derived from an EMBL/GenBank/DDBJ whole genome shotgun (WGS) entry which is preliminary data.</text>
</comment>
<reference evidence="2 3" key="1">
    <citation type="journal article" date="2021" name="Elife">
        <title>Chloroplast acquisition without the gene transfer in kleptoplastic sea slugs, Plakobranchus ocellatus.</title>
        <authorList>
            <person name="Maeda T."/>
            <person name="Takahashi S."/>
            <person name="Yoshida T."/>
            <person name="Shimamura S."/>
            <person name="Takaki Y."/>
            <person name="Nagai Y."/>
            <person name="Toyoda A."/>
            <person name="Suzuki Y."/>
            <person name="Arimoto A."/>
            <person name="Ishii H."/>
            <person name="Satoh N."/>
            <person name="Nishiyama T."/>
            <person name="Hasebe M."/>
            <person name="Maruyama T."/>
            <person name="Minagawa J."/>
            <person name="Obokata J."/>
            <person name="Shigenobu S."/>
        </authorList>
    </citation>
    <scope>NUCLEOTIDE SEQUENCE [LARGE SCALE GENOMIC DNA]</scope>
</reference>
<evidence type="ECO:0000256" key="1">
    <source>
        <dbReference type="SAM" id="Phobius"/>
    </source>
</evidence>
<accession>A0AAV4C805</accession>
<protein>
    <submittedName>
        <fullName evidence="2">Uncharacterized protein</fullName>
    </submittedName>
</protein>
<keyword evidence="1" id="KW-0812">Transmembrane</keyword>
<name>A0AAV4C805_9GAST</name>
<dbReference type="AlphaFoldDB" id="A0AAV4C805"/>
<dbReference type="EMBL" id="BLXT01005884">
    <property type="protein sequence ID" value="GFO27133.1"/>
    <property type="molecule type" value="Genomic_DNA"/>
</dbReference>
<organism evidence="2 3">
    <name type="scientific">Plakobranchus ocellatus</name>
    <dbReference type="NCBI Taxonomy" id="259542"/>
    <lineage>
        <taxon>Eukaryota</taxon>
        <taxon>Metazoa</taxon>
        <taxon>Spiralia</taxon>
        <taxon>Lophotrochozoa</taxon>
        <taxon>Mollusca</taxon>
        <taxon>Gastropoda</taxon>
        <taxon>Heterobranchia</taxon>
        <taxon>Euthyneura</taxon>
        <taxon>Panpulmonata</taxon>
        <taxon>Sacoglossa</taxon>
        <taxon>Placobranchoidea</taxon>
        <taxon>Plakobranchidae</taxon>
        <taxon>Plakobranchus</taxon>
    </lineage>
</organism>
<sequence>MLSGQTISTKYPPTWEKTSAKEVKKQVENRRRLFLAFLYYSDFAGYLGDYYLISMSIISCHHQSLTILCAWVRLSSSQWVFVRV</sequence>